<name>A0ABC8YDY0_9POAL</name>
<dbReference type="EMBL" id="OZ075126">
    <property type="protein sequence ID" value="CAL4940040.1"/>
    <property type="molecule type" value="Genomic_DNA"/>
</dbReference>
<dbReference type="PANTHER" id="PTHR11783">
    <property type="entry name" value="SULFOTRANSFERASE SULT"/>
    <property type="match status" value="1"/>
</dbReference>
<evidence type="ECO:0000256" key="2">
    <source>
        <dbReference type="ARBA" id="ARBA00022679"/>
    </source>
</evidence>
<protein>
    <recommendedName>
        <fullName evidence="3">Sulfotransferase</fullName>
        <ecNumber evidence="3">2.8.2.-</ecNumber>
    </recommendedName>
</protein>
<reference evidence="5 6" key="2">
    <citation type="submission" date="2024-10" db="EMBL/GenBank/DDBJ databases">
        <authorList>
            <person name="Ryan C."/>
        </authorList>
    </citation>
    <scope>NUCLEOTIDE SEQUENCE [LARGE SCALE GENOMIC DNA]</scope>
</reference>
<dbReference type="GO" id="GO:0016740">
    <property type="term" value="F:transferase activity"/>
    <property type="evidence" value="ECO:0007669"/>
    <property type="project" value="UniProtKB-KW"/>
</dbReference>
<dbReference type="Pfam" id="PF00685">
    <property type="entry name" value="Sulfotransfer_1"/>
    <property type="match status" value="1"/>
</dbReference>
<accession>A0ABC8YDY0</accession>
<feature type="domain" description="Sulfotransferase" evidence="4">
    <location>
        <begin position="100"/>
        <end position="361"/>
    </location>
</feature>
<dbReference type="Proteomes" id="UP001497457">
    <property type="component" value="Chromosome 16b"/>
</dbReference>
<dbReference type="AlphaFoldDB" id="A0ABC8YDY0"/>
<sequence length="366" mass="40275">MRLDHQFLQSTLHTTPAHPIVMGSLVGPVPFKAVEDDGDTVTALPERLWEEHAVLIAALPSYTFVGMSNTKLCLYQGFWIYEGLVPAAAALQRRFAPRQSDVVVASLPKSGTTWLVALAFATAARHVHPPSAADHPLRRLNPHQCIPFLEGLFAVGHEGKLDALPSPRLMNTHMPLAMVPGAVPASGSAAAGGCKVVYVCREPKAMVVSLWHYLRRVYPELSLAETVDIACEGTMPYGTFWDHILGYWRAAAAAPESVLFQRYEEMLRDPDESVRSLARFVGMPFSAAEEAAGVVRGIVQLCSLDSLRGMEANRTGYMDPRVMFPREALFRKGVADDWRSHMTPEMAHRVDGVVADKFRGTDLTFP</sequence>
<evidence type="ECO:0000313" key="6">
    <source>
        <dbReference type="Proteomes" id="UP001497457"/>
    </source>
</evidence>
<comment type="similarity">
    <text evidence="1 3">Belongs to the sulfotransferase 1 family.</text>
</comment>
<keyword evidence="6" id="KW-1185">Reference proteome</keyword>
<keyword evidence="2 3" id="KW-0808">Transferase</keyword>
<dbReference type="SUPFAM" id="SSF52540">
    <property type="entry name" value="P-loop containing nucleoside triphosphate hydrolases"/>
    <property type="match status" value="1"/>
</dbReference>
<dbReference type="Gene3D" id="3.40.50.300">
    <property type="entry name" value="P-loop containing nucleotide triphosphate hydrolases"/>
    <property type="match status" value="1"/>
</dbReference>
<dbReference type="InterPro" id="IPR000863">
    <property type="entry name" value="Sulfotransferase_dom"/>
</dbReference>
<organism evidence="5 6">
    <name type="scientific">Urochloa decumbens</name>
    <dbReference type="NCBI Taxonomy" id="240449"/>
    <lineage>
        <taxon>Eukaryota</taxon>
        <taxon>Viridiplantae</taxon>
        <taxon>Streptophyta</taxon>
        <taxon>Embryophyta</taxon>
        <taxon>Tracheophyta</taxon>
        <taxon>Spermatophyta</taxon>
        <taxon>Magnoliopsida</taxon>
        <taxon>Liliopsida</taxon>
        <taxon>Poales</taxon>
        <taxon>Poaceae</taxon>
        <taxon>PACMAD clade</taxon>
        <taxon>Panicoideae</taxon>
        <taxon>Panicodae</taxon>
        <taxon>Paniceae</taxon>
        <taxon>Melinidinae</taxon>
        <taxon>Urochloa</taxon>
    </lineage>
</organism>
<evidence type="ECO:0000256" key="3">
    <source>
        <dbReference type="RuleBase" id="RU361155"/>
    </source>
</evidence>
<reference evidence="6" key="1">
    <citation type="submission" date="2024-06" db="EMBL/GenBank/DDBJ databases">
        <authorList>
            <person name="Ryan C."/>
        </authorList>
    </citation>
    <scope>NUCLEOTIDE SEQUENCE [LARGE SCALE GENOMIC DNA]</scope>
</reference>
<dbReference type="EC" id="2.8.2.-" evidence="3"/>
<evidence type="ECO:0000259" key="4">
    <source>
        <dbReference type="Pfam" id="PF00685"/>
    </source>
</evidence>
<evidence type="ECO:0000313" key="5">
    <source>
        <dbReference type="EMBL" id="CAL4940040.1"/>
    </source>
</evidence>
<dbReference type="InterPro" id="IPR027417">
    <property type="entry name" value="P-loop_NTPase"/>
</dbReference>
<evidence type="ECO:0000256" key="1">
    <source>
        <dbReference type="ARBA" id="ARBA00005771"/>
    </source>
</evidence>
<proteinExistence type="inferred from homology"/>
<gene>
    <name evidence="5" type="ORF">URODEC1_LOCUS32269</name>
</gene>